<feature type="region of interest" description="Disordered" evidence="1">
    <location>
        <begin position="524"/>
        <end position="553"/>
    </location>
</feature>
<feature type="compositionally biased region" description="Polar residues" evidence="1">
    <location>
        <begin position="324"/>
        <end position="334"/>
    </location>
</feature>
<evidence type="ECO:0000313" key="2">
    <source>
        <dbReference type="EMBL" id="KAK9868290.1"/>
    </source>
</evidence>
<organism evidence="2 3">
    <name type="scientific">Apatococcus fuscideae</name>
    <dbReference type="NCBI Taxonomy" id="2026836"/>
    <lineage>
        <taxon>Eukaryota</taxon>
        <taxon>Viridiplantae</taxon>
        <taxon>Chlorophyta</taxon>
        <taxon>core chlorophytes</taxon>
        <taxon>Trebouxiophyceae</taxon>
        <taxon>Chlorellales</taxon>
        <taxon>Chlorellaceae</taxon>
        <taxon>Apatococcus</taxon>
    </lineage>
</organism>
<feature type="region of interest" description="Disordered" evidence="1">
    <location>
        <begin position="182"/>
        <end position="246"/>
    </location>
</feature>
<feature type="compositionally biased region" description="Low complexity" evidence="1">
    <location>
        <begin position="476"/>
        <end position="493"/>
    </location>
</feature>
<reference evidence="2 3" key="1">
    <citation type="journal article" date="2024" name="Nat. Commun.">
        <title>Phylogenomics reveals the evolutionary origins of lichenization in chlorophyte algae.</title>
        <authorList>
            <person name="Puginier C."/>
            <person name="Libourel C."/>
            <person name="Otte J."/>
            <person name="Skaloud P."/>
            <person name="Haon M."/>
            <person name="Grisel S."/>
            <person name="Petersen M."/>
            <person name="Berrin J.G."/>
            <person name="Delaux P.M."/>
            <person name="Dal Grande F."/>
            <person name="Keller J."/>
        </authorList>
    </citation>
    <scope>NUCLEOTIDE SEQUENCE [LARGE SCALE GENOMIC DNA]</scope>
    <source>
        <strain evidence="2 3">SAG 2523</strain>
    </source>
</reference>
<feature type="region of interest" description="Disordered" evidence="1">
    <location>
        <begin position="315"/>
        <end position="335"/>
    </location>
</feature>
<feature type="region of interest" description="Disordered" evidence="1">
    <location>
        <begin position="454"/>
        <end position="503"/>
    </location>
</feature>
<sequence length="654" mass="70696">MADHFKLKLVKPGFASLECMVQVLQGCLIIQRARGEVLYKFPFNSITGIHHSPPETCAVKVLLPGNHAATAILVGSGNGTDAEQLSVQLGKILREVWTRQQAASTDGVFAAEALRMQSVLLRGPADAFAFLASADASSETEAVKALLPRRSSLMSKRKISQALDADETAVISVPAIRVAFRPSSSSDGRSCVSFTSNHKKSIGGRQASQIGQDVNEEASMFEDLENSRSQPQIPAKSQQNGVPDAAADEMRSLEQQLEQARARLSESQTSLDAKQSHLLDLELSIAGLREDALRLKQNSSLQKLEAEQLQAALSSANNASQQSKDALQASQTGLESREASLGMQLQHVQVELDGEKIRSSSLSEELNDLRRSEAAAAIQHADIVHCHQLQHAEQEQMQAVLTQQLFDKDLEVKQLQEAPDVVIDHKASLCLELQHVHSELDELTRLHAQLSSAQGFPTQIQGQEDPLSASSMGIEPVPSSCSTSSPAQQAAQSEGETFLEESGCSATGLLGTHEEDADRAQLVTSTGQPLQGANEQEANEGGRRHHSRQLPSISTVGLPFDDAKGSNWTDSLQHRLGSGVLMDLVQLPFARHSKPSGIAAWWHEPAIGAAANDPSSKACSAWMMPQLHDLQYGHFRTNSLRVELWSLDGLSPHA</sequence>
<proteinExistence type="predicted"/>
<keyword evidence="3" id="KW-1185">Reference proteome</keyword>
<dbReference type="Proteomes" id="UP001485043">
    <property type="component" value="Unassembled WGS sequence"/>
</dbReference>
<feature type="compositionally biased region" description="Acidic residues" evidence="1">
    <location>
        <begin position="214"/>
        <end position="224"/>
    </location>
</feature>
<feature type="compositionally biased region" description="Polar residues" evidence="1">
    <location>
        <begin position="227"/>
        <end position="241"/>
    </location>
</feature>
<protein>
    <submittedName>
        <fullName evidence="2">Uncharacterized protein</fullName>
    </submittedName>
</protein>
<feature type="compositionally biased region" description="Polar residues" evidence="1">
    <location>
        <begin position="524"/>
        <end position="536"/>
    </location>
</feature>
<feature type="compositionally biased region" description="Polar residues" evidence="1">
    <location>
        <begin position="182"/>
        <end position="196"/>
    </location>
</feature>
<name>A0AAW1THG6_9CHLO</name>
<dbReference type="EMBL" id="JALJOV010000036">
    <property type="protein sequence ID" value="KAK9868290.1"/>
    <property type="molecule type" value="Genomic_DNA"/>
</dbReference>
<accession>A0AAW1THG6</accession>
<comment type="caution">
    <text evidence="2">The sequence shown here is derived from an EMBL/GenBank/DDBJ whole genome shotgun (WGS) entry which is preliminary data.</text>
</comment>
<dbReference type="AlphaFoldDB" id="A0AAW1THG6"/>
<evidence type="ECO:0000313" key="3">
    <source>
        <dbReference type="Proteomes" id="UP001485043"/>
    </source>
</evidence>
<evidence type="ECO:0000256" key="1">
    <source>
        <dbReference type="SAM" id="MobiDB-lite"/>
    </source>
</evidence>
<gene>
    <name evidence="2" type="ORF">WJX84_005619</name>
</gene>